<dbReference type="EMBL" id="HADW01003011">
    <property type="protein sequence ID" value="SBP04411.1"/>
    <property type="molecule type" value="Transcribed_RNA"/>
</dbReference>
<proteinExistence type="predicted"/>
<feature type="compositionally biased region" description="Basic residues" evidence="6">
    <location>
        <begin position="271"/>
        <end position="284"/>
    </location>
</feature>
<dbReference type="FunFam" id="3.30.160.60:FF:000446">
    <property type="entry name" value="Zinc finger protein"/>
    <property type="match status" value="1"/>
</dbReference>
<feature type="domain" description="C2H2-type" evidence="7">
    <location>
        <begin position="375"/>
        <end position="402"/>
    </location>
</feature>
<evidence type="ECO:0000256" key="2">
    <source>
        <dbReference type="ARBA" id="ARBA00022737"/>
    </source>
</evidence>
<dbReference type="Gene3D" id="3.30.160.60">
    <property type="entry name" value="Classic Zinc Finger"/>
    <property type="match status" value="2"/>
</dbReference>
<feature type="compositionally biased region" description="Basic and acidic residues" evidence="6">
    <location>
        <begin position="285"/>
        <end position="295"/>
    </location>
</feature>
<evidence type="ECO:0000256" key="4">
    <source>
        <dbReference type="ARBA" id="ARBA00022833"/>
    </source>
</evidence>
<keyword evidence="4" id="KW-0862">Zinc</keyword>
<protein>
    <submittedName>
        <fullName evidence="8">Si:dkey-154p10.3</fullName>
    </submittedName>
</protein>
<dbReference type="AlphaFoldDB" id="A0A1A7WFS4"/>
<keyword evidence="2" id="KW-0677">Repeat</keyword>
<dbReference type="SMART" id="SM00355">
    <property type="entry name" value="ZnF_C2H2"/>
    <property type="match status" value="5"/>
</dbReference>
<feature type="region of interest" description="Disordered" evidence="6">
    <location>
        <begin position="270"/>
        <end position="303"/>
    </location>
</feature>
<sequence length="577" mass="64040">MSWVKKRYSDISPVTLQAVGGAMSSSLYCGEVEGLSLVESFLVELYRCKICQFTCGLRAAISSHLLLRHTPPTLTCLIGSDGREVGLEARLQQAELPYQLDLSGESKQREEDEEFLLYNMLDNMSPPTCDISSEGGLQVAHTCEVSTLFEEEEESSILPLKGGAVDLSCPINHPSTQEEMEQSAHLMTLGLCRISAVKSSVPLPPQLSRSDRQTEAPPPDRQRLLCLLCPLILPSKRLLDVHVQSHQPAGGFGCPRCRWTADSWEELEHHWRSHSRSRKRRRRREGQEQQEDVKRRSYLKTNRKSALQSACSSSSDKWAGQPFVPAASDEAELPDRPIPSHTSTSQTCSSQNILKAPRMLSRKNGDEGSKRGHDLCCSHCHRKFSSKLILKRHLGIHVGEKPFTCPHCSYSSRLKASLLQHLRTHTAASQKKVSSTQLNSGSAHKASLYGVSLVCDRPRVCIVSAPETPRPAVILPSKELVLAGKDAAAEYDELAEPLDFQDDPDIVAFRKSNKIGFFVKVIPQNDEDADVTVSFKIQHDFRNLAAPIQPSEDGGDRAPEVTWLSHHVELRLGPLAL</sequence>
<dbReference type="SUPFAM" id="SSF57667">
    <property type="entry name" value="beta-beta-alpha zinc fingers"/>
    <property type="match status" value="1"/>
</dbReference>
<reference evidence="8" key="2">
    <citation type="submission" date="2016-06" db="EMBL/GenBank/DDBJ databases">
        <title>The genome of a short-lived fish provides insights into sex chromosome evolution and the genetic control of aging.</title>
        <authorList>
            <person name="Reichwald K."/>
            <person name="Felder M."/>
            <person name="Petzold A."/>
            <person name="Koch P."/>
            <person name="Groth M."/>
            <person name="Platzer M."/>
        </authorList>
    </citation>
    <scope>NUCLEOTIDE SEQUENCE</scope>
    <source>
        <tissue evidence="8">Brain</tissue>
    </source>
</reference>
<evidence type="ECO:0000256" key="5">
    <source>
        <dbReference type="PROSITE-ProRule" id="PRU00042"/>
    </source>
</evidence>
<keyword evidence="3 5" id="KW-0863">Zinc-finger</keyword>
<evidence type="ECO:0000259" key="7">
    <source>
        <dbReference type="PROSITE" id="PS50157"/>
    </source>
</evidence>
<dbReference type="GO" id="GO:0008270">
    <property type="term" value="F:zinc ion binding"/>
    <property type="evidence" value="ECO:0007669"/>
    <property type="project" value="UniProtKB-KW"/>
</dbReference>
<reference evidence="8" key="1">
    <citation type="submission" date="2016-05" db="EMBL/GenBank/DDBJ databases">
        <authorList>
            <person name="Lavstsen T."/>
            <person name="Jespersen J.S."/>
        </authorList>
    </citation>
    <scope>NUCLEOTIDE SEQUENCE</scope>
    <source>
        <tissue evidence="8">Brain</tissue>
    </source>
</reference>
<evidence type="ECO:0000256" key="3">
    <source>
        <dbReference type="ARBA" id="ARBA00022771"/>
    </source>
</evidence>
<keyword evidence="1" id="KW-0479">Metal-binding</keyword>
<dbReference type="PANTHER" id="PTHR24379">
    <property type="entry name" value="KRAB AND ZINC FINGER DOMAIN-CONTAINING"/>
    <property type="match status" value="1"/>
</dbReference>
<organism evidence="8">
    <name type="scientific">Iconisemion striatum</name>
    <dbReference type="NCBI Taxonomy" id="60296"/>
    <lineage>
        <taxon>Eukaryota</taxon>
        <taxon>Metazoa</taxon>
        <taxon>Chordata</taxon>
        <taxon>Craniata</taxon>
        <taxon>Vertebrata</taxon>
        <taxon>Euteleostomi</taxon>
        <taxon>Actinopterygii</taxon>
        <taxon>Neopterygii</taxon>
        <taxon>Teleostei</taxon>
        <taxon>Neoteleostei</taxon>
        <taxon>Acanthomorphata</taxon>
        <taxon>Ovalentaria</taxon>
        <taxon>Atherinomorphae</taxon>
        <taxon>Cyprinodontiformes</taxon>
        <taxon>Nothobranchiidae</taxon>
        <taxon>Iconisemion</taxon>
    </lineage>
</organism>
<evidence type="ECO:0000313" key="8">
    <source>
        <dbReference type="EMBL" id="SBP04411.1"/>
    </source>
</evidence>
<dbReference type="PROSITE" id="PS00028">
    <property type="entry name" value="ZINC_FINGER_C2H2_1"/>
    <property type="match status" value="1"/>
</dbReference>
<dbReference type="PROSITE" id="PS50157">
    <property type="entry name" value="ZINC_FINGER_C2H2_2"/>
    <property type="match status" value="2"/>
</dbReference>
<gene>
    <name evidence="8" type="primary">SI:DKEY-154P10.3</name>
</gene>
<accession>A0A1A7WFS4</accession>
<evidence type="ECO:0000256" key="6">
    <source>
        <dbReference type="SAM" id="MobiDB-lite"/>
    </source>
</evidence>
<feature type="region of interest" description="Disordered" evidence="6">
    <location>
        <begin position="330"/>
        <end position="350"/>
    </location>
</feature>
<evidence type="ECO:0000256" key="1">
    <source>
        <dbReference type="ARBA" id="ARBA00022723"/>
    </source>
</evidence>
<feature type="compositionally biased region" description="Low complexity" evidence="6">
    <location>
        <begin position="340"/>
        <end position="350"/>
    </location>
</feature>
<dbReference type="InterPro" id="IPR036236">
    <property type="entry name" value="Znf_C2H2_sf"/>
</dbReference>
<dbReference type="PANTHER" id="PTHR24379:SF123">
    <property type="entry name" value="ZINC FINGER AND BTB DOMAIN CONTAINING 17"/>
    <property type="match status" value="1"/>
</dbReference>
<feature type="domain" description="C2H2-type" evidence="7">
    <location>
        <begin position="403"/>
        <end position="430"/>
    </location>
</feature>
<dbReference type="InterPro" id="IPR013087">
    <property type="entry name" value="Znf_C2H2_type"/>
</dbReference>
<name>A0A1A7WFS4_9TELE</name>